<feature type="region of interest" description="Disordered" evidence="9">
    <location>
        <begin position="217"/>
        <end position="256"/>
    </location>
</feature>
<sequence>MSREEKQLEMLLESVLSRLNDLKLSIGAMIHKLETEYETINWPTFLDNFALISSHLTGLSKILAKELGPPLRNLTVLPLHLSPERDESLWQLTEGRVPVFSHDIVPDYLRTKPEPAAEQRMLQHEQKASNLSAEAAMKQVTQYNKVVSHIAEMVSKTREEWEIESSARSGVQQTSSMTDTQALVAAVGMGKGLKVTMPVSVPGSAPSGGLMVPPTIRPPTQMSSVSPSGVNPLGKAPSSIKTNIKSASQIHPFNQR</sequence>
<evidence type="ECO:0000256" key="2">
    <source>
        <dbReference type="ARBA" id="ARBA00005716"/>
    </source>
</evidence>
<evidence type="ECO:0000313" key="11">
    <source>
        <dbReference type="Proteomes" id="UP000594454"/>
    </source>
</evidence>
<feature type="compositionally biased region" description="Polar residues" evidence="9">
    <location>
        <begin position="239"/>
        <end position="256"/>
    </location>
</feature>
<comment type="subunit">
    <text evidence="3 8">Component of the Mediator complex.</text>
</comment>
<evidence type="ECO:0000313" key="10">
    <source>
        <dbReference type="EMBL" id="CAD7091395.1"/>
    </source>
</evidence>
<evidence type="ECO:0000256" key="4">
    <source>
        <dbReference type="ARBA" id="ARBA00023015"/>
    </source>
</evidence>
<dbReference type="GO" id="GO:0003712">
    <property type="term" value="F:transcription coregulator activity"/>
    <property type="evidence" value="ECO:0007669"/>
    <property type="project" value="InterPro"/>
</dbReference>
<protein>
    <recommendedName>
        <fullName evidence="8">Mediator of RNA polymerase II transcription subunit 8</fullName>
    </recommendedName>
    <alternativeName>
        <fullName evidence="8">Mediator complex subunit 8</fullName>
    </alternativeName>
</protein>
<evidence type="ECO:0000256" key="1">
    <source>
        <dbReference type="ARBA" id="ARBA00004123"/>
    </source>
</evidence>
<dbReference type="AlphaFoldDB" id="A0A7R8V393"/>
<dbReference type="GO" id="GO:0016592">
    <property type="term" value="C:mediator complex"/>
    <property type="evidence" value="ECO:0007669"/>
    <property type="project" value="InterPro"/>
</dbReference>
<keyword evidence="11" id="KW-1185">Reference proteome</keyword>
<dbReference type="GO" id="GO:0000978">
    <property type="term" value="F:RNA polymerase II cis-regulatory region sequence-specific DNA binding"/>
    <property type="evidence" value="ECO:0007669"/>
    <property type="project" value="TreeGrafter"/>
</dbReference>
<dbReference type="InParanoid" id="A0A7R8V393"/>
<keyword evidence="4 8" id="KW-0805">Transcription regulation</keyword>
<dbReference type="PANTHER" id="PTHR13074:SF9">
    <property type="entry name" value="MEDIATOR OF RNA POLYMERASE II TRANSCRIPTION SUBUNIT 8"/>
    <property type="match status" value="1"/>
</dbReference>
<proteinExistence type="inferred from homology"/>
<evidence type="ECO:0000256" key="6">
    <source>
        <dbReference type="ARBA" id="ARBA00023163"/>
    </source>
</evidence>
<comment type="subcellular location">
    <subcellularLocation>
        <location evidence="1 8">Nucleus</location>
    </subcellularLocation>
</comment>
<evidence type="ECO:0000256" key="7">
    <source>
        <dbReference type="ARBA" id="ARBA00023242"/>
    </source>
</evidence>
<dbReference type="FunCoup" id="A0A7R8V393">
    <property type="interactions" value="1704"/>
</dbReference>
<keyword evidence="6 8" id="KW-0804">Transcription</keyword>
<dbReference type="InterPro" id="IPR019364">
    <property type="entry name" value="Mediatior_Med8_fun/met"/>
</dbReference>
<dbReference type="Proteomes" id="UP000594454">
    <property type="component" value="Chromosome 5"/>
</dbReference>
<evidence type="ECO:0000256" key="3">
    <source>
        <dbReference type="ARBA" id="ARBA00011837"/>
    </source>
</evidence>
<comment type="function">
    <text evidence="8">Component of the Mediator complex, a coactivator involved in the regulated transcription of nearly all RNA polymerase II-dependent genes. Mediator functions as a bridge to convey information from gene-specific regulatory proteins to the basal RNA polymerase II transcription machinery. Mediator is recruited to promoters by direct interactions with regulatory proteins and serves as a scaffold for the assembly of a functional preinitiation complex with RNA polymerase II and the general transcription factors.</text>
</comment>
<evidence type="ECO:0000256" key="8">
    <source>
        <dbReference type="RuleBase" id="RU364144"/>
    </source>
</evidence>
<evidence type="ECO:0000256" key="5">
    <source>
        <dbReference type="ARBA" id="ARBA00023159"/>
    </source>
</evidence>
<dbReference type="GO" id="GO:0006357">
    <property type="term" value="P:regulation of transcription by RNA polymerase II"/>
    <property type="evidence" value="ECO:0007669"/>
    <property type="project" value="InterPro"/>
</dbReference>
<accession>A0A7R8V393</accession>
<reference evidence="10 11" key="1">
    <citation type="submission" date="2020-11" db="EMBL/GenBank/DDBJ databases">
        <authorList>
            <person name="Wallbank WR R."/>
            <person name="Pardo Diaz C."/>
            <person name="Kozak K."/>
            <person name="Martin S."/>
            <person name="Jiggins C."/>
            <person name="Moest M."/>
            <person name="Warren A I."/>
            <person name="Generalovic N T."/>
            <person name="Byers J.R.P. K."/>
            <person name="Montejo-Kovacevich G."/>
            <person name="Yen C E."/>
        </authorList>
    </citation>
    <scope>NUCLEOTIDE SEQUENCE [LARGE SCALE GENOMIC DNA]</scope>
</reference>
<gene>
    <name evidence="8" type="primary">MED8</name>
    <name evidence="10" type="ORF">HERILL_LOCUS13812</name>
</gene>
<organism evidence="10 11">
    <name type="scientific">Hermetia illucens</name>
    <name type="common">Black soldier fly</name>
    <dbReference type="NCBI Taxonomy" id="343691"/>
    <lineage>
        <taxon>Eukaryota</taxon>
        <taxon>Metazoa</taxon>
        <taxon>Ecdysozoa</taxon>
        <taxon>Arthropoda</taxon>
        <taxon>Hexapoda</taxon>
        <taxon>Insecta</taxon>
        <taxon>Pterygota</taxon>
        <taxon>Neoptera</taxon>
        <taxon>Endopterygota</taxon>
        <taxon>Diptera</taxon>
        <taxon>Brachycera</taxon>
        <taxon>Stratiomyomorpha</taxon>
        <taxon>Stratiomyidae</taxon>
        <taxon>Hermetiinae</taxon>
        <taxon>Hermetia</taxon>
    </lineage>
</organism>
<dbReference type="OMA" id="FKLEHEY"/>
<name>A0A7R8V393_HERIL</name>
<dbReference type="Gene3D" id="1.20.58.1710">
    <property type="match status" value="1"/>
</dbReference>
<dbReference type="EMBL" id="LR899013">
    <property type="protein sequence ID" value="CAD7091395.1"/>
    <property type="molecule type" value="Genomic_DNA"/>
</dbReference>
<keyword evidence="5 8" id="KW-0010">Activator</keyword>
<feature type="compositionally biased region" description="Polar residues" evidence="9">
    <location>
        <begin position="218"/>
        <end position="229"/>
    </location>
</feature>
<evidence type="ECO:0000256" key="9">
    <source>
        <dbReference type="SAM" id="MobiDB-lite"/>
    </source>
</evidence>
<dbReference type="Pfam" id="PF10232">
    <property type="entry name" value="Med8"/>
    <property type="match status" value="1"/>
</dbReference>
<keyword evidence="7 8" id="KW-0539">Nucleus</keyword>
<dbReference type="OrthoDB" id="150687at2759"/>
<comment type="similarity">
    <text evidence="2 8">Belongs to the Mediator complex subunit 8 family.</text>
</comment>
<dbReference type="PANTHER" id="PTHR13074">
    <property type="entry name" value="MEDIATOR OF RNA POLYMERASE II TRANSCRIPTION SUBUNIT 8"/>
    <property type="match status" value="1"/>
</dbReference>
<dbReference type="GO" id="GO:0070847">
    <property type="term" value="C:core mediator complex"/>
    <property type="evidence" value="ECO:0007669"/>
    <property type="project" value="TreeGrafter"/>
</dbReference>